<evidence type="ECO:0000256" key="7">
    <source>
        <dbReference type="ARBA" id="ARBA00022840"/>
    </source>
</evidence>
<evidence type="ECO:0000256" key="3">
    <source>
        <dbReference type="ARBA" id="ARBA00022553"/>
    </source>
</evidence>
<dbReference type="PRINTS" id="PR00344">
    <property type="entry name" value="BCTRLSENSOR"/>
</dbReference>
<dbReference type="InterPro" id="IPR003594">
    <property type="entry name" value="HATPase_dom"/>
</dbReference>
<keyword evidence="14" id="KW-1185">Reference proteome</keyword>
<dbReference type="SMART" id="SM00086">
    <property type="entry name" value="PAC"/>
    <property type="match status" value="1"/>
</dbReference>
<evidence type="ECO:0000256" key="9">
    <source>
        <dbReference type="SAM" id="Phobius"/>
    </source>
</evidence>
<dbReference type="Pfam" id="PF00989">
    <property type="entry name" value="PAS"/>
    <property type="match status" value="1"/>
</dbReference>
<dbReference type="SMART" id="SM00091">
    <property type="entry name" value="PAS"/>
    <property type="match status" value="1"/>
</dbReference>
<keyword evidence="9" id="KW-0812">Transmembrane</keyword>
<feature type="transmembrane region" description="Helical" evidence="9">
    <location>
        <begin position="44"/>
        <end position="61"/>
    </location>
</feature>
<comment type="caution">
    <text evidence="13">The sequence shown here is derived from an EMBL/GenBank/DDBJ whole genome shotgun (WGS) entry which is preliminary data.</text>
</comment>
<keyword evidence="9" id="KW-0472">Membrane</keyword>
<dbReference type="PANTHER" id="PTHR43065">
    <property type="entry name" value="SENSOR HISTIDINE KINASE"/>
    <property type="match status" value="1"/>
</dbReference>
<dbReference type="PANTHER" id="PTHR43065:SF10">
    <property type="entry name" value="PEROXIDE STRESS-ACTIVATED HISTIDINE KINASE MAK3"/>
    <property type="match status" value="1"/>
</dbReference>
<dbReference type="InterPro" id="IPR004358">
    <property type="entry name" value="Sig_transdc_His_kin-like_C"/>
</dbReference>
<comment type="catalytic activity">
    <reaction evidence="1">
        <text>ATP + protein L-histidine = ADP + protein N-phospho-L-histidine.</text>
        <dbReference type="EC" id="2.7.13.3"/>
    </reaction>
</comment>
<dbReference type="PROSITE" id="PS50112">
    <property type="entry name" value="PAS"/>
    <property type="match status" value="1"/>
</dbReference>
<dbReference type="CDD" id="cd00130">
    <property type="entry name" value="PAS"/>
    <property type="match status" value="1"/>
</dbReference>
<dbReference type="SMART" id="SM00388">
    <property type="entry name" value="HisKA"/>
    <property type="match status" value="1"/>
</dbReference>
<keyword evidence="6" id="KW-0418">Kinase</keyword>
<sequence>MTVEATDKTYLADPLDDRRWSRWIPYVAALLATALFVFDTLSPMQFAIAVLYVVVIMMIASTCGRREVIVAAIACVVLTVTSYVVVHGFHFEDSAWVRSMMSLSAIAITTVLALRNLSTVKVAQERARLLDLSHDAIFVHDLSGNITYWNRGAEQLYGWSSDEAAGQQPRELIRTVFPMSHEAIIAEIHQTGRWEGELIQTTRDGRRLTVSSRWALQRDDQDRPLAILETNTDVTEQKRADAELRRSERRYRNIFDAAGVSIWEQDYSGIKKAIDALRRDGVLDARGYLEQRPDEIARLKALVRTMDVNDATVELFGAKDRSELLGPISTVVGADGDAGFVEVIDALFRGETTTSSEAVLHTLAGDNISVLFNMRLASEPEVMNSVLISMTDITERHRFQEALDRANSELAHAARVATLGELTASIAHEVNQPLAAIVTNGEACVRWLSRQEPDLGEIRANLDRIIANGNRAAEVIARLRAMAKKTDPRYEPLSLNEVAEQAAALVDRELGIHGAQLTVDLANPSPEITGDRVQLQQVVLNLLLNAAQAMNGQPRDTRLIALRTIDGQDGPMIEVSDTGPGLPPEIASRIFEPFFTTKANGMGMGLSICRSIAAAHGGELTTVEKSEPGSTFRLILRNRQ</sequence>
<keyword evidence="4" id="KW-0808">Transferase</keyword>
<dbReference type="InterPro" id="IPR001610">
    <property type="entry name" value="PAC"/>
</dbReference>
<dbReference type="Proteomes" id="UP001595796">
    <property type="component" value="Unassembled WGS sequence"/>
</dbReference>
<dbReference type="Pfam" id="PF02518">
    <property type="entry name" value="HATPase_c"/>
    <property type="match status" value="1"/>
</dbReference>
<protein>
    <recommendedName>
        <fullName evidence="2">histidine kinase</fullName>
        <ecNumber evidence="2">2.7.13.3</ecNumber>
    </recommendedName>
</protein>
<evidence type="ECO:0000313" key="13">
    <source>
        <dbReference type="EMBL" id="MFC5069092.1"/>
    </source>
</evidence>
<keyword evidence="3" id="KW-0597">Phosphoprotein</keyword>
<dbReference type="InterPro" id="IPR000700">
    <property type="entry name" value="PAS-assoc_C"/>
</dbReference>
<dbReference type="EC" id="2.7.13.3" evidence="2"/>
<feature type="transmembrane region" description="Helical" evidence="9">
    <location>
        <begin position="20"/>
        <end position="38"/>
    </location>
</feature>
<dbReference type="SUPFAM" id="SSF55785">
    <property type="entry name" value="PYP-like sensor domain (PAS domain)"/>
    <property type="match status" value="2"/>
</dbReference>
<dbReference type="InterPro" id="IPR005467">
    <property type="entry name" value="His_kinase_dom"/>
</dbReference>
<dbReference type="RefSeq" id="WP_162799645.1">
    <property type="nucleotide sequence ID" value="NZ_JBHSJF010000006.1"/>
</dbReference>
<feature type="domain" description="PAS" evidence="11">
    <location>
        <begin position="122"/>
        <end position="195"/>
    </location>
</feature>
<keyword evidence="8" id="KW-0902">Two-component regulatory system</keyword>
<proteinExistence type="predicted"/>
<dbReference type="InterPro" id="IPR000014">
    <property type="entry name" value="PAS"/>
</dbReference>
<dbReference type="InterPro" id="IPR036097">
    <property type="entry name" value="HisK_dim/P_sf"/>
</dbReference>
<feature type="transmembrane region" description="Helical" evidence="9">
    <location>
        <begin position="68"/>
        <end position="89"/>
    </location>
</feature>
<accession>A0ABV9Z4M8</accession>
<dbReference type="InterPro" id="IPR013767">
    <property type="entry name" value="PAS_fold"/>
</dbReference>
<evidence type="ECO:0000259" key="10">
    <source>
        <dbReference type="PROSITE" id="PS50109"/>
    </source>
</evidence>
<evidence type="ECO:0000256" key="4">
    <source>
        <dbReference type="ARBA" id="ARBA00022679"/>
    </source>
</evidence>
<dbReference type="InterPro" id="IPR003661">
    <property type="entry name" value="HisK_dim/P_dom"/>
</dbReference>
<dbReference type="NCBIfam" id="TIGR00229">
    <property type="entry name" value="sensory_box"/>
    <property type="match status" value="1"/>
</dbReference>
<evidence type="ECO:0000256" key="6">
    <source>
        <dbReference type="ARBA" id="ARBA00022777"/>
    </source>
</evidence>
<dbReference type="InterPro" id="IPR035965">
    <property type="entry name" value="PAS-like_dom_sf"/>
</dbReference>
<evidence type="ECO:0000259" key="12">
    <source>
        <dbReference type="PROSITE" id="PS50113"/>
    </source>
</evidence>
<dbReference type="EMBL" id="JBHSJF010000006">
    <property type="protein sequence ID" value="MFC5069092.1"/>
    <property type="molecule type" value="Genomic_DNA"/>
</dbReference>
<evidence type="ECO:0000256" key="2">
    <source>
        <dbReference type="ARBA" id="ARBA00012438"/>
    </source>
</evidence>
<keyword evidence="9" id="KW-1133">Transmembrane helix</keyword>
<dbReference type="SUPFAM" id="SSF55874">
    <property type="entry name" value="ATPase domain of HSP90 chaperone/DNA topoisomerase II/histidine kinase"/>
    <property type="match status" value="1"/>
</dbReference>
<dbReference type="Gene3D" id="1.10.287.130">
    <property type="match status" value="1"/>
</dbReference>
<evidence type="ECO:0000256" key="5">
    <source>
        <dbReference type="ARBA" id="ARBA00022741"/>
    </source>
</evidence>
<feature type="domain" description="Histidine kinase" evidence="10">
    <location>
        <begin position="425"/>
        <end position="640"/>
    </location>
</feature>
<evidence type="ECO:0000256" key="1">
    <source>
        <dbReference type="ARBA" id="ARBA00000085"/>
    </source>
</evidence>
<keyword evidence="5" id="KW-0547">Nucleotide-binding</keyword>
<name>A0ABV9Z4M8_9HYPH</name>
<gene>
    <name evidence="13" type="ORF">ACFPFW_13830</name>
</gene>
<evidence type="ECO:0000256" key="8">
    <source>
        <dbReference type="ARBA" id="ARBA00023012"/>
    </source>
</evidence>
<feature type="domain" description="PAC" evidence="12">
    <location>
        <begin position="192"/>
        <end position="246"/>
    </location>
</feature>
<dbReference type="PROSITE" id="PS50113">
    <property type="entry name" value="PAC"/>
    <property type="match status" value="1"/>
</dbReference>
<dbReference type="InterPro" id="IPR036890">
    <property type="entry name" value="HATPase_C_sf"/>
</dbReference>
<dbReference type="Gene3D" id="3.30.565.10">
    <property type="entry name" value="Histidine kinase-like ATPase, C-terminal domain"/>
    <property type="match status" value="1"/>
</dbReference>
<reference evidence="14" key="1">
    <citation type="journal article" date="2019" name="Int. J. Syst. Evol. Microbiol.">
        <title>The Global Catalogue of Microorganisms (GCM) 10K type strain sequencing project: providing services to taxonomists for standard genome sequencing and annotation.</title>
        <authorList>
            <consortium name="The Broad Institute Genomics Platform"/>
            <consortium name="The Broad Institute Genome Sequencing Center for Infectious Disease"/>
            <person name="Wu L."/>
            <person name="Ma J."/>
        </authorList>
    </citation>
    <scope>NUCLEOTIDE SEQUENCE [LARGE SCALE GENOMIC DNA]</scope>
    <source>
        <strain evidence="14">CGMCC 1.16444</strain>
    </source>
</reference>
<dbReference type="Pfam" id="PF13426">
    <property type="entry name" value="PAS_9"/>
    <property type="match status" value="1"/>
</dbReference>
<keyword evidence="7" id="KW-0067">ATP-binding</keyword>
<dbReference type="PROSITE" id="PS50109">
    <property type="entry name" value="HIS_KIN"/>
    <property type="match status" value="1"/>
</dbReference>
<organism evidence="13 14">
    <name type="scientific">Flaviflagellibacter deserti</name>
    <dbReference type="NCBI Taxonomy" id="2267266"/>
    <lineage>
        <taxon>Bacteria</taxon>
        <taxon>Pseudomonadati</taxon>
        <taxon>Pseudomonadota</taxon>
        <taxon>Alphaproteobacteria</taxon>
        <taxon>Hyphomicrobiales</taxon>
        <taxon>Flaviflagellibacter</taxon>
    </lineage>
</organism>
<dbReference type="CDD" id="cd00082">
    <property type="entry name" value="HisKA"/>
    <property type="match status" value="1"/>
</dbReference>
<dbReference type="SUPFAM" id="SSF47384">
    <property type="entry name" value="Homodimeric domain of signal transducing histidine kinase"/>
    <property type="match status" value="1"/>
</dbReference>
<dbReference type="SMART" id="SM00387">
    <property type="entry name" value="HATPase_c"/>
    <property type="match status" value="1"/>
</dbReference>
<evidence type="ECO:0000259" key="11">
    <source>
        <dbReference type="PROSITE" id="PS50112"/>
    </source>
</evidence>
<evidence type="ECO:0000313" key="14">
    <source>
        <dbReference type="Proteomes" id="UP001595796"/>
    </source>
</evidence>
<dbReference type="Pfam" id="PF00512">
    <property type="entry name" value="HisKA"/>
    <property type="match status" value="1"/>
</dbReference>
<dbReference type="Gene3D" id="3.30.450.20">
    <property type="entry name" value="PAS domain"/>
    <property type="match status" value="2"/>
</dbReference>